<dbReference type="PANTHER" id="PTHR34535">
    <property type="entry name" value="HYDROGENASE MATURATION FACTOR HYPA"/>
    <property type="match status" value="1"/>
</dbReference>
<sequence length="114" mass="12637">MHEFSVVSSLLENCEQIAKDNQASKVLAIHLEIGERSGVNADLLKRAFLDFKIGSICEDAELFIRLVKVKLFCENCKQSSQAVGINYTQCPLCGSSSVAIIEGNEMLLLRLEME</sequence>
<dbReference type="AlphaFoldDB" id="A0A2U8FD04"/>
<dbReference type="NCBIfam" id="TIGR00100">
    <property type="entry name" value="hypA"/>
    <property type="match status" value="1"/>
</dbReference>
<feature type="binding site" evidence="5">
    <location>
        <position position="73"/>
    </location>
    <ligand>
        <name>Zn(2+)</name>
        <dbReference type="ChEBI" id="CHEBI:29105"/>
    </ligand>
</feature>
<dbReference type="InterPro" id="IPR020538">
    <property type="entry name" value="Hydgase_Ni_incorp_HypA/HybF_CS"/>
</dbReference>
<feature type="binding site" evidence="5">
    <location>
        <position position="76"/>
    </location>
    <ligand>
        <name>Zn(2+)</name>
        <dbReference type="ChEBI" id="CHEBI:29105"/>
    </ligand>
</feature>
<accession>A0A2U8FD04</accession>
<evidence type="ECO:0000256" key="3">
    <source>
        <dbReference type="ARBA" id="ARBA00022723"/>
    </source>
</evidence>
<dbReference type="GO" id="GO:0051604">
    <property type="term" value="P:protein maturation"/>
    <property type="evidence" value="ECO:0007669"/>
    <property type="project" value="InterPro"/>
</dbReference>
<evidence type="ECO:0000256" key="2">
    <source>
        <dbReference type="ARBA" id="ARBA00022596"/>
    </source>
</evidence>
<dbReference type="KEGG" id="had:CDV25_04650"/>
<name>A0A2U8FD04_9HELI</name>
<dbReference type="Proteomes" id="UP000244890">
    <property type="component" value="Chromosome"/>
</dbReference>
<evidence type="ECO:0000256" key="1">
    <source>
        <dbReference type="ARBA" id="ARBA00010748"/>
    </source>
</evidence>
<dbReference type="Gene3D" id="3.30.2320.80">
    <property type="match status" value="1"/>
</dbReference>
<keyword evidence="2 5" id="KW-0533">Nickel</keyword>
<keyword evidence="4 5" id="KW-0862">Zinc</keyword>
<dbReference type="InterPro" id="IPR000688">
    <property type="entry name" value="HypA/HybF"/>
</dbReference>
<dbReference type="EMBL" id="CP021886">
    <property type="protein sequence ID" value="AWI34130.1"/>
    <property type="molecule type" value="Genomic_DNA"/>
</dbReference>
<proteinExistence type="inferred from homology"/>
<comment type="similarity">
    <text evidence="1 5">Belongs to the HypA/HybF family.</text>
</comment>
<feature type="binding site" evidence="5">
    <location>
        <position position="2"/>
    </location>
    <ligand>
        <name>Ni(2+)</name>
        <dbReference type="ChEBI" id="CHEBI:49786"/>
    </ligand>
</feature>
<dbReference type="GO" id="GO:0016151">
    <property type="term" value="F:nickel cation binding"/>
    <property type="evidence" value="ECO:0007669"/>
    <property type="project" value="UniProtKB-UniRule"/>
</dbReference>
<dbReference type="NCBIfam" id="NF001839">
    <property type="entry name" value="PRK00564.1"/>
    <property type="match status" value="1"/>
</dbReference>
<dbReference type="PANTHER" id="PTHR34535:SF3">
    <property type="entry name" value="HYDROGENASE MATURATION FACTOR HYPA"/>
    <property type="match status" value="1"/>
</dbReference>
<organism evidence="6 7">
    <name type="scientific">Helicobacter apodemus</name>
    <dbReference type="NCBI Taxonomy" id="135569"/>
    <lineage>
        <taxon>Bacteria</taxon>
        <taxon>Pseudomonadati</taxon>
        <taxon>Campylobacterota</taxon>
        <taxon>Epsilonproteobacteria</taxon>
        <taxon>Campylobacterales</taxon>
        <taxon>Helicobacteraceae</taxon>
        <taxon>Helicobacter</taxon>
    </lineage>
</organism>
<evidence type="ECO:0000313" key="7">
    <source>
        <dbReference type="Proteomes" id="UP000244890"/>
    </source>
</evidence>
<evidence type="ECO:0000256" key="5">
    <source>
        <dbReference type="HAMAP-Rule" id="MF_00213"/>
    </source>
</evidence>
<reference evidence="6 7" key="1">
    <citation type="submission" date="2017-06" db="EMBL/GenBank/DDBJ databases">
        <title>Complete genome of Helicobacter apodemus.</title>
        <authorList>
            <person name="Cho S."/>
        </authorList>
    </citation>
    <scope>NUCLEOTIDE SEQUENCE [LARGE SCALE GENOMIC DNA]</scope>
    <source>
        <strain evidence="7">SNUVETPUB-15-01</strain>
    </source>
</reference>
<feature type="binding site" evidence="5">
    <location>
        <position position="90"/>
    </location>
    <ligand>
        <name>Zn(2+)</name>
        <dbReference type="ChEBI" id="CHEBI:29105"/>
    </ligand>
</feature>
<feature type="binding site" evidence="5">
    <location>
        <position position="93"/>
    </location>
    <ligand>
        <name>Zn(2+)</name>
        <dbReference type="ChEBI" id="CHEBI:29105"/>
    </ligand>
</feature>
<dbReference type="PIRSF" id="PIRSF004761">
    <property type="entry name" value="Hydrgn_mat_HypA"/>
    <property type="match status" value="1"/>
</dbReference>
<dbReference type="GO" id="GO:0008270">
    <property type="term" value="F:zinc ion binding"/>
    <property type="evidence" value="ECO:0007669"/>
    <property type="project" value="UniProtKB-UniRule"/>
</dbReference>
<gene>
    <name evidence="5" type="primary">hypA</name>
    <name evidence="6" type="ORF">CDV25_04650</name>
</gene>
<dbReference type="RefSeq" id="WP_108910970.1">
    <property type="nucleotide sequence ID" value="NZ_CP021886.1"/>
</dbReference>
<dbReference type="HAMAP" id="MF_00213">
    <property type="entry name" value="HypA_HybF"/>
    <property type="match status" value="1"/>
</dbReference>
<keyword evidence="3 5" id="KW-0479">Metal-binding</keyword>
<evidence type="ECO:0000256" key="4">
    <source>
        <dbReference type="ARBA" id="ARBA00022833"/>
    </source>
</evidence>
<protein>
    <recommendedName>
        <fullName evidence="5">Hydrogenase maturation factor HypA</fullName>
    </recommendedName>
</protein>
<evidence type="ECO:0000313" key="6">
    <source>
        <dbReference type="EMBL" id="AWI34130.1"/>
    </source>
</evidence>
<dbReference type="PROSITE" id="PS01249">
    <property type="entry name" value="HYPA"/>
    <property type="match status" value="1"/>
</dbReference>
<comment type="function">
    <text evidence="5">Involved in the maturation of [NiFe] hydrogenases. Required for nickel insertion into the metal center of the hydrogenase.</text>
</comment>
<dbReference type="Pfam" id="PF01155">
    <property type="entry name" value="HypA"/>
    <property type="match status" value="1"/>
</dbReference>
<dbReference type="OrthoDB" id="9800361at2"/>